<name>A0A2T0A173_RHOTO</name>
<dbReference type="Proteomes" id="UP000239560">
    <property type="component" value="Unassembled WGS sequence"/>
</dbReference>
<keyword evidence="4" id="KW-0804">Transcription</keyword>
<dbReference type="InterPro" id="IPR051089">
    <property type="entry name" value="prtT"/>
</dbReference>
<dbReference type="AlphaFoldDB" id="A0A2T0A173"/>
<proteinExistence type="predicted"/>
<dbReference type="GO" id="GO:0005634">
    <property type="term" value="C:nucleus"/>
    <property type="evidence" value="ECO:0007669"/>
    <property type="project" value="UniProtKB-SubCell"/>
</dbReference>
<keyword evidence="5" id="KW-0539">Nucleus</keyword>
<feature type="compositionally biased region" description="Low complexity" evidence="6">
    <location>
        <begin position="126"/>
        <end position="137"/>
    </location>
</feature>
<sequence length="147" mass="16476">MIFFPQGGRAACGARWRCGRGGEVVELFALFFKHCARHCLFLDPKIHTPAATGSCSPFLFTCICTDALRYCTKRKDDLYRKCLRIAKRIAFDIMSKGYKSTEICQGFLLLYNWNQPAERFEEERTWSASSSTASSESCGSRNASSGG</sequence>
<accession>A0A2T0A173</accession>
<dbReference type="PANTHER" id="PTHR31845:SF19">
    <property type="entry name" value="TRANSCRIPTION FACTOR DOMAIN-CONTAINING PROTEIN"/>
    <property type="match status" value="1"/>
</dbReference>
<evidence type="ECO:0000313" key="8">
    <source>
        <dbReference type="Proteomes" id="UP000239560"/>
    </source>
</evidence>
<keyword evidence="2" id="KW-0805">Transcription regulation</keyword>
<comment type="caution">
    <text evidence="7">The sequence shown here is derived from an EMBL/GenBank/DDBJ whole genome shotgun (WGS) entry which is preliminary data.</text>
</comment>
<evidence type="ECO:0000313" key="7">
    <source>
        <dbReference type="EMBL" id="PRQ71735.1"/>
    </source>
</evidence>
<dbReference type="GO" id="GO:0000981">
    <property type="term" value="F:DNA-binding transcription factor activity, RNA polymerase II-specific"/>
    <property type="evidence" value="ECO:0007669"/>
    <property type="project" value="TreeGrafter"/>
</dbReference>
<evidence type="ECO:0000256" key="3">
    <source>
        <dbReference type="ARBA" id="ARBA00023125"/>
    </source>
</evidence>
<dbReference type="GO" id="GO:0000976">
    <property type="term" value="F:transcription cis-regulatory region binding"/>
    <property type="evidence" value="ECO:0007669"/>
    <property type="project" value="TreeGrafter"/>
</dbReference>
<feature type="compositionally biased region" description="Polar residues" evidence="6">
    <location>
        <begin position="138"/>
        <end position="147"/>
    </location>
</feature>
<reference evidence="7 8" key="1">
    <citation type="journal article" date="2018" name="Elife">
        <title>Functional genomics of lipid metabolism in the oleaginous yeast Rhodosporidium toruloides.</title>
        <authorList>
            <person name="Coradetti S.T."/>
            <person name="Pinel D."/>
            <person name="Geiselman G."/>
            <person name="Ito M."/>
            <person name="Mondo S."/>
            <person name="Reilly M.C."/>
            <person name="Cheng Y.F."/>
            <person name="Bauer S."/>
            <person name="Grigoriev I."/>
            <person name="Gladden J.M."/>
            <person name="Simmons B.A."/>
            <person name="Brem R."/>
            <person name="Arkin A.P."/>
            <person name="Skerker J.M."/>
        </authorList>
    </citation>
    <scope>NUCLEOTIDE SEQUENCE [LARGE SCALE GENOMIC DNA]</scope>
    <source>
        <strain evidence="7 8">NBRC 0880</strain>
    </source>
</reference>
<feature type="region of interest" description="Disordered" evidence="6">
    <location>
        <begin position="125"/>
        <end position="147"/>
    </location>
</feature>
<evidence type="ECO:0000256" key="1">
    <source>
        <dbReference type="ARBA" id="ARBA00004123"/>
    </source>
</evidence>
<dbReference type="OrthoDB" id="3429912at2759"/>
<evidence type="ECO:0000256" key="5">
    <source>
        <dbReference type="ARBA" id="ARBA00023242"/>
    </source>
</evidence>
<comment type="subcellular location">
    <subcellularLocation>
        <location evidence="1">Nucleus</location>
    </subcellularLocation>
</comment>
<organism evidence="7 8">
    <name type="scientific">Rhodotorula toruloides</name>
    <name type="common">Yeast</name>
    <name type="synonym">Rhodosporidium toruloides</name>
    <dbReference type="NCBI Taxonomy" id="5286"/>
    <lineage>
        <taxon>Eukaryota</taxon>
        <taxon>Fungi</taxon>
        <taxon>Dikarya</taxon>
        <taxon>Basidiomycota</taxon>
        <taxon>Pucciniomycotina</taxon>
        <taxon>Microbotryomycetes</taxon>
        <taxon>Sporidiobolales</taxon>
        <taxon>Sporidiobolaceae</taxon>
        <taxon>Rhodotorula</taxon>
    </lineage>
</organism>
<evidence type="ECO:0000256" key="4">
    <source>
        <dbReference type="ARBA" id="ARBA00023163"/>
    </source>
</evidence>
<protein>
    <submittedName>
        <fullName evidence="7">Uncharacterized protein</fullName>
    </submittedName>
</protein>
<evidence type="ECO:0000256" key="2">
    <source>
        <dbReference type="ARBA" id="ARBA00023015"/>
    </source>
</evidence>
<keyword evidence="3" id="KW-0238">DNA-binding</keyword>
<dbReference type="PANTHER" id="PTHR31845">
    <property type="entry name" value="FINGER DOMAIN PROTEIN, PUTATIVE-RELATED"/>
    <property type="match status" value="1"/>
</dbReference>
<dbReference type="EMBL" id="LCTV02000011">
    <property type="protein sequence ID" value="PRQ71735.1"/>
    <property type="molecule type" value="Genomic_DNA"/>
</dbReference>
<gene>
    <name evidence="7" type="ORF">AAT19DRAFT_9850</name>
</gene>
<evidence type="ECO:0000256" key="6">
    <source>
        <dbReference type="SAM" id="MobiDB-lite"/>
    </source>
</evidence>